<keyword evidence="2" id="KW-0604">Photosystem II</keyword>
<evidence type="ECO:0000313" key="5">
    <source>
        <dbReference type="EMBL" id="ADD44597.1"/>
    </source>
</evidence>
<evidence type="ECO:0000259" key="4">
    <source>
        <dbReference type="Pfam" id="PF14870"/>
    </source>
</evidence>
<dbReference type="Proteomes" id="UP000000844">
    <property type="component" value="Chromosome"/>
</dbReference>
<dbReference type="KEGG" id="sna:Snas_4958"/>
<dbReference type="STRING" id="446470.Snas_4958"/>
<protein>
    <recommendedName>
        <fullName evidence="4">Photosynthesis system II assembly factor Ycf48/Hcf136-like domain-containing protein</fullName>
    </recommendedName>
</protein>
<sequence length="357" mass="37743">MNRVLKRHVLPVCVATASLAAITLATPAHAHDGFKASNLSWQLTDTGVDNQFRGLAAVDDDTAWVAGTKGTVLRTTDGGDSWDNVSPAGAEGLEFRDIEAYDDEHAVALSIGEGEASRVYVTDDGGDSWHNSFTNAEPKAFYDCMAFFDAKHGVAMSDPVDGRIRFITTDDGGHSWDMLPPERSPEALAGEFAFAASGQCLVAADKRNGYLVTGGGETARVIHTPDRGQSWEAHDTPVASGPSAGIYAAAFRDTKRAILVGGDYTTPDAVKDAAAYTRKGVENFALSPGEPGQYRSSVAYVAGSIAITVGPTGSDLTVDNGRDWHRFDDGAFDSVECAKFACWASGPKGRIATLELG</sequence>
<dbReference type="SUPFAM" id="SSF110296">
    <property type="entry name" value="Oligoxyloglucan reducing end-specific cellobiohydrolase"/>
    <property type="match status" value="1"/>
</dbReference>
<dbReference type="HOGENOM" id="CLU_064269_0_0_11"/>
<evidence type="ECO:0000256" key="1">
    <source>
        <dbReference type="ARBA" id="ARBA00022531"/>
    </source>
</evidence>
<keyword evidence="1" id="KW-0602">Photosynthesis</keyword>
<dbReference type="InterPro" id="IPR015943">
    <property type="entry name" value="WD40/YVTN_repeat-like_dom_sf"/>
</dbReference>
<evidence type="ECO:0000256" key="2">
    <source>
        <dbReference type="ARBA" id="ARBA00023276"/>
    </source>
</evidence>
<accession>D3Q9Q1</accession>
<evidence type="ECO:0000256" key="3">
    <source>
        <dbReference type="SAM" id="SignalP"/>
    </source>
</evidence>
<dbReference type="PANTHER" id="PTHR47199">
    <property type="entry name" value="PHOTOSYSTEM II STABILITY/ASSEMBLY FACTOR HCF136, CHLOROPLASTIC"/>
    <property type="match status" value="1"/>
</dbReference>
<dbReference type="AlphaFoldDB" id="D3Q9Q1"/>
<dbReference type="PANTHER" id="PTHR47199:SF2">
    <property type="entry name" value="PHOTOSYSTEM II STABILITY_ASSEMBLY FACTOR HCF136, CHLOROPLASTIC"/>
    <property type="match status" value="1"/>
</dbReference>
<dbReference type="InterPro" id="IPR028203">
    <property type="entry name" value="PSII_CF48-like_dom"/>
</dbReference>
<organism evidence="5 6">
    <name type="scientific">Stackebrandtia nassauensis (strain DSM 44728 / CIP 108903 / NRRL B-16338 / NBRC 102104 / LLR-40K-21)</name>
    <dbReference type="NCBI Taxonomy" id="446470"/>
    <lineage>
        <taxon>Bacteria</taxon>
        <taxon>Bacillati</taxon>
        <taxon>Actinomycetota</taxon>
        <taxon>Actinomycetes</taxon>
        <taxon>Glycomycetales</taxon>
        <taxon>Glycomycetaceae</taxon>
        <taxon>Stackebrandtia</taxon>
    </lineage>
</organism>
<feature type="domain" description="Photosynthesis system II assembly factor Ycf48/Hcf136-like" evidence="4">
    <location>
        <begin position="37"/>
        <end position="130"/>
    </location>
</feature>
<feature type="chain" id="PRO_5003048791" description="Photosynthesis system II assembly factor Ycf48/Hcf136-like domain-containing protein" evidence="3">
    <location>
        <begin position="31"/>
        <end position="357"/>
    </location>
</feature>
<evidence type="ECO:0000313" key="6">
    <source>
        <dbReference type="Proteomes" id="UP000000844"/>
    </source>
</evidence>
<keyword evidence="3" id="KW-0732">Signal</keyword>
<dbReference type="RefSeq" id="WP_013020168.1">
    <property type="nucleotide sequence ID" value="NC_013947.1"/>
</dbReference>
<dbReference type="Pfam" id="PF14870">
    <property type="entry name" value="PSII_BNR"/>
    <property type="match status" value="1"/>
</dbReference>
<feature type="signal peptide" evidence="3">
    <location>
        <begin position="1"/>
        <end position="30"/>
    </location>
</feature>
<dbReference type="CDD" id="cd15482">
    <property type="entry name" value="Sialidase_non-viral"/>
    <property type="match status" value="1"/>
</dbReference>
<gene>
    <name evidence="5" type="ordered locus">Snas_4958</name>
</gene>
<dbReference type="GO" id="GO:0009523">
    <property type="term" value="C:photosystem II"/>
    <property type="evidence" value="ECO:0007669"/>
    <property type="project" value="UniProtKB-KW"/>
</dbReference>
<name>D3Q9Q1_STANL</name>
<dbReference type="GO" id="GO:0015979">
    <property type="term" value="P:photosynthesis"/>
    <property type="evidence" value="ECO:0007669"/>
    <property type="project" value="UniProtKB-KW"/>
</dbReference>
<reference evidence="5 6" key="1">
    <citation type="journal article" date="2009" name="Stand. Genomic Sci.">
        <title>Complete genome sequence of Stackebrandtia nassauensis type strain (LLR-40K-21).</title>
        <authorList>
            <person name="Munk C."/>
            <person name="Lapidus A."/>
            <person name="Copeland A."/>
            <person name="Jando M."/>
            <person name="Mayilraj S."/>
            <person name="Glavina Del Rio T."/>
            <person name="Nolan M."/>
            <person name="Chen F."/>
            <person name="Lucas S."/>
            <person name="Tice H."/>
            <person name="Cheng J.F."/>
            <person name="Han C."/>
            <person name="Detter J.C."/>
            <person name="Bruce D."/>
            <person name="Goodwin L."/>
            <person name="Chain P."/>
            <person name="Pitluck S."/>
            <person name="Goker M."/>
            <person name="Ovchinikova G."/>
            <person name="Pati A."/>
            <person name="Ivanova N."/>
            <person name="Mavromatis K."/>
            <person name="Chen A."/>
            <person name="Palaniappan K."/>
            <person name="Land M."/>
            <person name="Hauser L."/>
            <person name="Chang Y.J."/>
            <person name="Jeffries C.D."/>
            <person name="Bristow J."/>
            <person name="Eisen J.A."/>
            <person name="Markowitz V."/>
            <person name="Hugenholtz P."/>
            <person name="Kyrpides N.C."/>
            <person name="Klenk H.P."/>
        </authorList>
    </citation>
    <scope>NUCLEOTIDE SEQUENCE [LARGE SCALE GENOMIC DNA]</scope>
    <source>
        <strain evidence="6">DSM 44728 / CIP 108903 / NRRL B-16338 / NBRC 102104 / LLR-40K-21</strain>
    </source>
</reference>
<dbReference type="OrthoDB" id="9764804at2"/>
<dbReference type="EMBL" id="CP001778">
    <property type="protein sequence ID" value="ADD44597.1"/>
    <property type="molecule type" value="Genomic_DNA"/>
</dbReference>
<keyword evidence="6" id="KW-1185">Reference proteome</keyword>
<dbReference type="Gene3D" id="2.130.10.10">
    <property type="entry name" value="YVTN repeat-like/Quinoprotein amine dehydrogenase"/>
    <property type="match status" value="2"/>
</dbReference>
<dbReference type="eggNOG" id="COG4447">
    <property type="taxonomic scope" value="Bacteria"/>
</dbReference>
<proteinExistence type="predicted"/>